<feature type="domain" description="VIT" evidence="1">
    <location>
        <begin position="75"/>
        <end position="189"/>
    </location>
</feature>
<protein>
    <recommendedName>
        <fullName evidence="1">VIT domain-containing protein</fullName>
    </recommendedName>
</protein>
<dbReference type="Proteomes" id="UP000682733">
    <property type="component" value="Unassembled WGS sequence"/>
</dbReference>
<evidence type="ECO:0000313" key="5">
    <source>
        <dbReference type="EMBL" id="CAF4445435.1"/>
    </source>
</evidence>
<dbReference type="InterPro" id="IPR013694">
    <property type="entry name" value="VIT"/>
</dbReference>
<dbReference type="EMBL" id="CAJOBC010097163">
    <property type="protein sequence ID" value="CAF4445435.1"/>
    <property type="molecule type" value="Genomic_DNA"/>
</dbReference>
<evidence type="ECO:0000313" key="2">
    <source>
        <dbReference type="EMBL" id="CAF1500718.1"/>
    </source>
</evidence>
<dbReference type="PANTHER" id="PTHR45737:SF6">
    <property type="entry name" value="VON WILLEBRAND FACTOR A DOMAIN-CONTAINING PROTEIN 5A"/>
    <property type="match status" value="1"/>
</dbReference>
<dbReference type="PROSITE" id="PS51468">
    <property type="entry name" value="VIT"/>
    <property type="match status" value="1"/>
</dbReference>
<comment type="caution">
    <text evidence="3">The sequence shown here is derived from an EMBL/GenBank/DDBJ whole genome shotgun (WGS) entry which is preliminary data.</text>
</comment>
<evidence type="ECO:0000313" key="6">
    <source>
        <dbReference type="Proteomes" id="UP000663829"/>
    </source>
</evidence>
<name>A0A815Z778_9BILA</name>
<dbReference type="EMBL" id="CAJNOK010034090">
    <property type="protein sequence ID" value="CAF1500718.1"/>
    <property type="molecule type" value="Genomic_DNA"/>
</dbReference>
<reference evidence="3" key="1">
    <citation type="submission" date="2021-02" db="EMBL/GenBank/DDBJ databases">
        <authorList>
            <person name="Nowell W R."/>
        </authorList>
    </citation>
    <scope>NUCLEOTIDE SEQUENCE</scope>
</reference>
<dbReference type="EMBL" id="CAJOBA010056087">
    <property type="protein sequence ID" value="CAF4289167.1"/>
    <property type="molecule type" value="Genomic_DNA"/>
</dbReference>
<accession>A0A815Z778</accession>
<dbReference type="PANTHER" id="PTHR45737">
    <property type="entry name" value="VON WILLEBRAND FACTOR A DOMAIN-CONTAINING PROTEIN 5A"/>
    <property type="match status" value="1"/>
</dbReference>
<dbReference type="AlphaFoldDB" id="A0A815Z778"/>
<evidence type="ECO:0000259" key="1">
    <source>
        <dbReference type="PROSITE" id="PS51468"/>
    </source>
</evidence>
<evidence type="ECO:0000313" key="4">
    <source>
        <dbReference type="EMBL" id="CAF4289167.1"/>
    </source>
</evidence>
<proteinExistence type="predicted"/>
<dbReference type="Pfam" id="PF08487">
    <property type="entry name" value="VIT"/>
    <property type="match status" value="1"/>
</dbReference>
<dbReference type="Proteomes" id="UP000663829">
    <property type="component" value="Unassembled WGS sequence"/>
</dbReference>
<dbReference type="Proteomes" id="UP000677228">
    <property type="component" value="Unassembled WGS sequence"/>
</dbReference>
<dbReference type="OrthoDB" id="1729737at2759"/>
<evidence type="ECO:0000313" key="3">
    <source>
        <dbReference type="EMBL" id="CAF1578849.1"/>
    </source>
</evidence>
<dbReference type="Proteomes" id="UP000681722">
    <property type="component" value="Unassembled WGS sequence"/>
</dbReference>
<dbReference type="SMART" id="SM00609">
    <property type="entry name" value="VIT"/>
    <property type="match status" value="1"/>
</dbReference>
<keyword evidence="6" id="KW-1185">Reference proteome</keyword>
<dbReference type="EMBL" id="CAJNOQ010031237">
    <property type="protein sequence ID" value="CAF1578849.1"/>
    <property type="molecule type" value="Genomic_DNA"/>
</dbReference>
<organism evidence="3 6">
    <name type="scientific">Didymodactylos carnosus</name>
    <dbReference type="NCBI Taxonomy" id="1234261"/>
    <lineage>
        <taxon>Eukaryota</taxon>
        <taxon>Metazoa</taxon>
        <taxon>Spiralia</taxon>
        <taxon>Gnathifera</taxon>
        <taxon>Rotifera</taxon>
        <taxon>Eurotatoria</taxon>
        <taxon>Bdelloidea</taxon>
        <taxon>Philodinida</taxon>
        <taxon>Philodinidae</taxon>
        <taxon>Didymodactylos</taxon>
    </lineage>
</organism>
<gene>
    <name evidence="3" type="ORF">GPM918_LOCUS40942</name>
    <name evidence="2" type="ORF">OVA965_LOCUS36923</name>
    <name evidence="5" type="ORF">SRO942_LOCUS41939</name>
    <name evidence="4" type="ORF">TMI583_LOCUS37958</name>
</gene>
<sequence>CQKQKDGQYLCFCGKKKLIYDRLKGQKCINGQIVQNGSLKSDGSKLPGLPGLRLTTKSIHQSARDDNINVQCVGLRIKPLSHELNSTYVPLRNVSVEAWIDMFAADVTLTQVYVNQEESPIEAIYVFPIEENAAVYSFTAQIDDRTITAVIKEKKTAEQEYQTAVQQGQTAVLMRQSEQTLDTFTVNIL</sequence>
<feature type="non-terminal residue" evidence="3">
    <location>
        <position position="1"/>
    </location>
</feature>